<sequence>MPAANAIRLVGNVAGRAILQEIGGAETASGFAKLVMHQLTHEDMLAIAGAVHQDSLLSSRVEIALPRHFFPDLAGLPETLFTAEPITELRNKRCVKSARLMALVDDSQAQSLANVSKISRDSLLRKDMARIWLEEAVKLEATTLPDETVSIIEAAFAGLFVTDRASLRACAAYIIEVISHTKTQPPLYALGRSLWCLRVPNLADVFSTLKFRRPSEFQRAYLKHFRNDCYLLKRGPTQTPFTRQVLESMFTETESQLLPAVRDVVREFIQSPDGWTPMSEALAKLDWSEVRRFFEGSPKARSQTLGERTEAVFKQLDPERFDPDDWKFVDDLKVRGANAQRTDADTEFYHKRIREIQEDNSLAAAWERFIYGGETRCTDFRAGLLECAHRLRKERTAIDGDALIEVIGIESEKLRLRRKNPTACRYFEVRFAHLQHSLQPSVRFRKCEAFSFSALEAETKDNDKLRNSASKKANQLSFRVRLASKTNPESTSTEIRMIWEFHPQSVLNGYAGDLARLVKYADYHKKAPLLSTLLDLNPKSSRSGQYTFTLSDISAIQSPKRTELGALVPAVMSTANLADDWESAVKAALEKGFLTPEAATRLAARFKEFCEAYTAAIKAMRASQLNAGAIELQAAHWAGLLSLVSREVKAESPRAHLLRPLLRVGLACIQHPELSSPVALVCPWHPLRMQSTAATEYRFADKIQQLVKDEHLVFSDVSGNLFLKDARLDLATAGLPEVALVWRGDDTVLLAQNDELAEYSLLEPPTSAPHSLATTNENPTRTAKQISEIARTFLDLQPHERDNFSIVLYNCDSKTLPGAVVESISSSDEEASGETTCQIILTHQERPVLASLYEAIAAQEGDDDAYHVSESSRDFMSRVRINISVDHGVPLHDNENHPTDIVFCQDVISRHADPSREPVPRASTEYPNNLVLHHWSRKRQLVVGDNSSVVYLTCPAQTENGWEYLYALAVLKDCDYAERVWQSDSCLIPARKLNFDKPETTRIFADTHALGNWVVNFDELLDRRILRHRNVQVIRYRQSSVGGRNLIISSKAKDTLLRATLHQKLSTLVPATFTTEEKNGLVSAFIDEANEISGNLVLRAARRGANANELIGLVLSHHLIRTEFPANQIVLCFLLDDYAEWLGQTEERIADLILLAPVDGPEGKCLDVVITEAKFVRYEQAAAAAKESGRQLRDSLVLLERALLGEVPCLDQELWLARLSDLLLEGIQSLGQNLDVPAWRSAIRNREFKLSLRGQSHVLIHAPAELENEGEKFSGIKGCAGQQEVFNRRDVKAIIADFAQKEPGDTIARLRLALSGMPPGPKSYRSIMAPEPMKKAKKGSPPEEPGSPSAPVTPSEPPPLPAAPTPASVAPAADNLAPTPNELIGPQAVPPASARNEAAEEAWVAATTQKVRHALLKRELAADIIQAKGTPNALLLKFKGSDRLTVGLLEAQAGELRTTDGIDIISIRPGLGTVIMMVARPDRRTLSLAEAWRNWQPSSALGNTDILIAIRENDNEPLYLSPYPQPHTLVAGSTGSGKSVLIQNIILGIAATNTPEQAELVIIDPKQGLDYLGFEKLPHLTGDIITDPDAALETLGELVTEMENRYKTFREHRVQNIDDYLKKKVGTLPRIWVIHDEFGDWTQNKDYSNDVGALVNRLGQKARAAGIYLIFAAQRPDNTIFPMVLRSNLANRLVLKVDSVGTAEIAAGFKNSGAERLLGRGHLLAIIGNLTEPTYAQVPFVDNAEIERVADSINRKYPR</sequence>
<dbReference type="Pfam" id="PF01580">
    <property type="entry name" value="FtsK_SpoIIIE"/>
    <property type="match status" value="1"/>
</dbReference>
<gene>
    <name evidence="5" type="primary">spoIIIE_2</name>
    <name evidence="5" type="ORF">GALL_103390</name>
</gene>
<feature type="compositionally biased region" description="Pro residues" evidence="3">
    <location>
        <begin position="1354"/>
        <end position="1364"/>
    </location>
</feature>
<evidence type="ECO:0000256" key="2">
    <source>
        <dbReference type="ARBA" id="ARBA00022840"/>
    </source>
</evidence>
<name>A0A1J5SG36_9ZZZZ</name>
<dbReference type="CDD" id="cd01127">
    <property type="entry name" value="TrwB_TraG_TraD_VirD4"/>
    <property type="match status" value="1"/>
</dbReference>
<dbReference type="GO" id="GO:0003677">
    <property type="term" value="F:DNA binding"/>
    <property type="evidence" value="ECO:0007669"/>
    <property type="project" value="InterPro"/>
</dbReference>
<organism evidence="5">
    <name type="scientific">mine drainage metagenome</name>
    <dbReference type="NCBI Taxonomy" id="410659"/>
    <lineage>
        <taxon>unclassified sequences</taxon>
        <taxon>metagenomes</taxon>
        <taxon>ecological metagenomes</taxon>
    </lineage>
</organism>
<protein>
    <submittedName>
        <fullName evidence="5">DNA translocase SpoIIIE</fullName>
    </submittedName>
</protein>
<evidence type="ECO:0000313" key="5">
    <source>
        <dbReference type="EMBL" id="OIR07383.1"/>
    </source>
</evidence>
<dbReference type="InterPro" id="IPR050206">
    <property type="entry name" value="FtsK/SpoIIIE/SftA"/>
</dbReference>
<dbReference type="SUPFAM" id="SSF52540">
    <property type="entry name" value="P-loop containing nucleoside triphosphate hydrolases"/>
    <property type="match status" value="1"/>
</dbReference>
<evidence type="ECO:0000256" key="3">
    <source>
        <dbReference type="SAM" id="MobiDB-lite"/>
    </source>
</evidence>
<keyword evidence="1" id="KW-0547">Nucleotide-binding</keyword>
<dbReference type="PANTHER" id="PTHR22683">
    <property type="entry name" value="SPORULATION PROTEIN RELATED"/>
    <property type="match status" value="1"/>
</dbReference>
<proteinExistence type="predicted"/>
<dbReference type="InterPro" id="IPR003593">
    <property type="entry name" value="AAA+_ATPase"/>
</dbReference>
<dbReference type="PROSITE" id="PS50901">
    <property type="entry name" value="FTSK"/>
    <property type="match status" value="1"/>
</dbReference>
<comment type="caution">
    <text evidence="5">The sequence shown here is derived from an EMBL/GenBank/DDBJ whole genome shotgun (WGS) entry which is preliminary data.</text>
</comment>
<reference evidence="5" key="1">
    <citation type="submission" date="2016-10" db="EMBL/GenBank/DDBJ databases">
        <title>Sequence of Gallionella enrichment culture.</title>
        <authorList>
            <person name="Poehlein A."/>
            <person name="Muehling M."/>
            <person name="Daniel R."/>
        </authorList>
    </citation>
    <scope>NUCLEOTIDE SEQUENCE</scope>
</reference>
<dbReference type="InterPro" id="IPR002543">
    <property type="entry name" value="FtsK_dom"/>
</dbReference>
<dbReference type="GO" id="GO:0005524">
    <property type="term" value="F:ATP binding"/>
    <property type="evidence" value="ECO:0007669"/>
    <property type="project" value="UniProtKB-KW"/>
</dbReference>
<feature type="domain" description="FtsK" evidence="4">
    <location>
        <begin position="1515"/>
        <end position="1704"/>
    </location>
</feature>
<feature type="region of interest" description="Disordered" evidence="3">
    <location>
        <begin position="1332"/>
        <end position="1395"/>
    </location>
</feature>
<dbReference type="PANTHER" id="PTHR22683:SF41">
    <property type="entry name" value="DNA TRANSLOCASE FTSK"/>
    <property type="match status" value="1"/>
</dbReference>
<dbReference type="EMBL" id="MLJW01000037">
    <property type="protein sequence ID" value="OIR07383.1"/>
    <property type="molecule type" value="Genomic_DNA"/>
</dbReference>
<dbReference type="InterPro" id="IPR027417">
    <property type="entry name" value="P-loop_NTPase"/>
</dbReference>
<dbReference type="Gene3D" id="3.40.50.300">
    <property type="entry name" value="P-loop containing nucleotide triphosphate hydrolases"/>
    <property type="match status" value="1"/>
</dbReference>
<accession>A0A1J5SG36</accession>
<dbReference type="SMART" id="SM00382">
    <property type="entry name" value="AAA"/>
    <property type="match status" value="1"/>
</dbReference>
<evidence type="ECO:0000259" key="4">
    <source>
        <dbReference type="PROSITE" id="PS50901"/>
    </source>
</evidence>
<evidence type="ECO:0000256" key="1">
    <source>
        <dbReference type="ARBA" id="ARBA00022741"/>
    </source>
</evidence>
<keyword evidence="2" id="KW-0067">ATP-binding</keyword>